<sequence>MNNELVSIDKISRQSGLASSALRYYERCGLISEGVKVGGRRHYPLSILHRLSVIKVCQSVGFSLAEIAELLNGTPGQDGTWRELARLRRQEIQDQIRRLNDLSELLDSAMRCPCTELPDCPSLAPQGDLARRTSEHHENSPGIRGARQLHPLG</sequence>
<dbReference type="PROSITE" id="PS50937">
    <property type="entry name" value="HTH_MERR_2"/>
    <property type="match status" value="1"/>
</dbReference>
<reference evidence="4 5" key="1">
    <citation type="submission" date="2018-08" db="EMBL/GenBank/DDBJ databases">
        <title>Genomic Encyclopedia of Archaeal and Bacterial Type Strains, Phase II (KMG-II): from individual species to whole genera.</title>
        <authorList>
            <person name="Goeker M."/>
        </authorList>
    </citation>
    <scope>NUCLEOTIDE SEQUENCE [LARGE SCALE GENOMIC DNA]</scope>
    <source>
        <strain evidence="4 5">DSM 45791</strain>
    </source>
</reference>
<dbReference type="GO" id="GO:0003677">
    <property type="term" value="F:DNA binding"/>
    <property type="evidence" value="ECO:0007669"/>
    <property type="project" value="UniProtKB-KW"/>
</dbReference>
<dbReference type="EMBL" id="QUNO01000013">
    <property type="protein sequence ID" value="REH39186.1"/>
    <property type="molecule type" value="Genomic_DNA"/>
</dbReference>
<dbReference type="PANTHER" id="PTHR30204:SF0">
    <property type="entry name" value="REDOX-SENSITIVE TRANSCRIPTIONAL ACTIVATOR SOXR"/>
    <property type="match status" value="1"/>
</dbReference>
<protein>
    <submittedName>
        <fullName evidence="4">MerR family redox-sensitive transcriptional activator SoxR</fullName>
    </submittedName>
</protein>
<dbReference type="InterPro" id="IPR047057">
    <property type="entry name" value="MerR_fam"/>
</dbReference>
<dbReference type="InterPro" id="IPR009061">
    <property type="entry name" value="DNA-bd_dom_put_sf"/>
</dbReference>
<feature type="compositionally biased region" description="Basic and acidic residues" evidence="2">
    <location>
        <begin position="129"/>
        <end position="139"/>
    </location>
</feature>
<gene>
    <name evidence="4" type="ORF">BCF44_11341</name>
</gene>
<accession>A0A3E0H8N0</accession>
<evidence type="ECO:0000313" key="4">
    <source>
        <dbReference type="EMBL" id="REH39186.1"/>
    </source>
</evidence>
<organism evidence="4 5">
    <name type="scientific">Kutzneria buriramensis</name>
    <dbReference type="NCBI Taxonomy" id="1045776"/>
    <lineage>
        <taxon>Bacteria</taxon>
        <taxon>Bacillati</taxon>
        <taxon>Actinomycetota</taxon>
        <taxon>Actinomycetes</taxon>
        <taxon>Pseudonocardiales</taxon>
        <taxon>Pseudonocardiaceae</taxon>
        <taxon>Kutzneria</taxon>
    </lineage>
</organism>
<feature type="domain" description="HTH merR-type" evidence="3">
    <location>
        <begin position="5"/>
        <end position="73"/>
    </location>
</feature>
<dbReference type="Proteomes" id="UP000256269">
    <property type="component" value="Unassembled WGS sequence"/>
</dbReference>
<keyword evidence="1" id="KW-0238">DNA-binding</keyword>
<evidence type="ECO:0000256" key="2">
    <source>
        <dbReference type="SAM" id="MobiDB-lite"/>
    </source>
</evidence>
<dbReference type="RefSeq" id="WP_170217885.1">
    <property type="nucleotide sequence ID" value="NZ_CP144375.1"/>
</dbReference>
<dbReference type="GO" id="GO:0003700">
    <property type="term" value="F:DNA-binding transcription factor activity"/>
    <property type="evidence" value="ECO:0007669"/>
    <property type="project" value="InterPro"/>
</dbReference>
<dbReference type="PANTHER" id="PTHR30204">
    <property type="entry name" value="REDOX-CYCLING DRUG-SENSING TRANSCRIPTIONAL ACTIVATOR SOXR"/>
    <property type="match status" value="1"/>
</dbReference>
<evidence type="ECO:0000256" key="1">
    <source>
        <dbReference type="ARBA" id="ARBA00023125"/>
    </source>
</evidence>
<comment type="caution">
    <text evidence="4">The sequence shown here is derived from an EMBL/GenBank/DDBJ whole genome shotgun (WGS) entry which is preliminary data.</text>
</comment>
<dbReference type="SMART" id="SM00422">
    <property type="entry name" value="HTH_MERR"/>
    <property type="match status" value="1"/>
</dbReference>
<dbReference type="AlphaFoldDB" id="A0A3E0H8N0"/>
<dbReference type="Pfam" id="PF13411">
    <property type="entry name" value="MerR_1"/>
    <property type="match status" value="1"/>
</dbReference>
<evidence type="ECO:0000259" key="3">
    <source>
        <dbReference type="PROSITE" id="PS50937"/>
    </source>
</evidence>
<evidence type="ECO:0000313" key="5">
    <source>
        <dbReference type="Proteomes" id="UP000256269"/>
    </source>
</evidence>
<keyword evidence="5" id="KW-1185">Reference proteome</keyword>
<name>A0A3E0H8N0_9PSEU</name>
<feature type="region of interest" description="Disordered" evidence="2">
    <location>
        <begin position="125"/>
        <end position="153"/>
    </location>
</feature>
<dbReference type="InterPro" id="IPR000551">
    <property type="entry name" value="MerR-type_HTH_dom"/>
</dbReference>
<dbReference type="Gene3D" id="1.10.1660.10">
    <property type="match status" value="1"/>
</dbReference>
<dbReference type="SUPFAM" id="SSF46955">
    <property type="entry name" value="Putative DNA-binding domain"/>
    <property type="match status" value="1"/>
</dbReference>
<proteinExistence type="predicted"/>